<evidence type="ECO:0000313" key="11">
    <source>
        <dbReference type="Proteomes" id="UP000007013"/>
    </source>
</evidence>
<dbReference type="InterPro" id="IPR050743">
    <property type="entry name" value="2-oxoacid_DH_E2_comp"/>
</dbReference>
<evidence type="ECO:0000256" key="5">
    <source>
        <dbReference type="ARBA" id="ARBA00022823"/>
    </source>
</evidence>
<protein>
    <submittedName>
        <fullName evidence="10">Biotin/lipoyl attachment domain-containing protein</fullName>
    </submittedName>
</protein>
<dbReference type="Pfam" id="PF00364">
    <property type="entry name" value="Biotin_lipoyl"/>
    <property type="match status" value="1"/>
</dbReference>
<dbReference type="InterPro" id="IPR004167">
    <property type="entry name" value="PSBD"/>
</dbReference>
<dbReference type="PANTHER" id="PTHR43178:SF5">
    <property type="entry name" value="LIPOAMIDE ACYLTRANSFERASE COMPONENT OF BRANCHED-CHAIN ALPHA-KETO ACID DEHYDROGENASE COMPLEX, MITOCHONDRIAL"/>
    <property type="match status" value="1"/>
</dbReference>
<dbReference type="PROSITE" id="PS50968">
    <property type="entry name" value="BIOTINYL_LIPOYL"/>
    <property type="match status" value="1"/>
</dbReference>
<accession>B1ZWL7</accession>
<feature type="compositionally biased region" description="Low complexity" evidence="7">
    <location>
        <begin position="91"/>
        <end position="114"/>
    </location>
</feature>
<dbReference type="PROSITE" id="PS00189">
    <property type="entry name" value="LIPOYL"/>
    <property type="match status" value="1"/>
</dbReference>
<evidence type="ECO:0000256" key="3">
    <source>
        <dbReference type="ARBA" id="ARBA00011484"/>
    </source>
</evidence>
<dbReference type="EMBL" id="CP001032">
    <property type="protein sequence ID" value="ACB73341.1"/>
    <property type="molecule type" value="Genomic_DNA"/>
</dbReference>
<evidence type="ECO:0000259" key="9">
    <source>
        <dbReference type="PROSITE" id="PS51826"/>
    </source>
</evidence>
<dbReference type="PANTHER" id="PTHR43178">
    <property type="entry name" value="DIHYDROLIPOAMIDE ACETYLTRANSFERASE COMPONENT OF PYRUVATE DEHYDROGENASE COMPLEX"/>
    <property type="match status" value="1"/>
</dbReference>
<dbReference type="PROSITE" id="PS51826">
    <property type="entry name" value="PSBD"/>
    <property type="match status" value="1"/>
</dbReference>
<dbReference type="HOGENOM" id="CLU_1584827_0_0_0"/>
<evidence type="ECO:0000256" key="6">
    <source>
        <dbReference type="ARBA" id="ARBA00023315"/>
    </source>
</evidence>
<organism evidence="10 11">
    <name type="scientific">Opitutus terrae (strain DSM 11246 / JCM 15787 / PB90-1)</name>
    <dbReference type="NCBI Taxonomy" id="452637"/>
    <lineage>
        <taxon>Bacteria</taxon>
        <taxon>Pseudomonadati</taxon>
        <taxon>Verrucomicrobiota</taxon>
        <taxon>Opitutia</taxon>
        <taxon>Opitutales</taxon>
        <taxon>Opitutaceae</taxon>
        <taxon>Opitutus</taxon>
    </lineage>
</organism>
<comment type="cofactor">
    <cofactor evidence="1">
        <name>(R)-lipoate</name>
        <dbReference type="ChEBI" id="CHEBI:83088"/>
    </cofactor>
</comment>
<dbReference type="GO" id="GO:0016407">
    <property type="term" value="F:acetyltransferase activity"/>
    <property type="evidence" value="ECO:0007669"/>
    <property type="project" value="TreeGrafter"/>
</dbReference>
<evidence type="ECO:0000256" key="1">
    <source>
        <dbReference type="ARBA" id="ARBA00001938"/>
    </source>
</evidence>
<sequence>METFIIDVPVPSMGATVSELNVIVVTVKPGDRVARGQRLGDLESDKSTFEFESPCEGVIRNVVAQVGQTLQSGQVFCQIETSDESQRHLASKSPGGIAPAAAAPSAPAAAAPSAPAAPPKPLVWTPRATKLAQEAGLDPAKVTDIEATGPGNRVSGDDVTAYLKKRQG</sequence>
<feature type="region of interest" description="Disordered" evidence="7">
    <location>
        <begin position="83"/>
        <end position="159"/>
    </location>
</feature>
<dbReference type="InterPro" id="IPR036625">
    <property type="entry name" value="E3-bd_dom_sf"/>
</dbReference>
<reference evidence="10 11" key="1">
    <citation type="journal article" date="2011" name="J. Bacteriol.">
        <title>Genome sequence of the verrucomicrobium Opitutus terrae PB90-1, an abundant inhabitant of rice paddy soil ecosystems.</title>
        <authorList>
            <person name="van Passel M.W."/>
            <person name="Kant R."/>
            <person name="Palva A."/>
            <person name="Copeland A."/>
            <person name="Lucas S."/>
            <person name="Lapidus A."/>
            <person name="Glavina del Rio T."/>
            <person name="Pitluck S."/>
            <person name="Goltsman E."/>
            <person name="Clum A."/>
            <person name="Sun H."/>
            <person name="Schmutz J."/>
            <person name="Larimer F.W."/>
            <person name="Land M.L."/>
            <person name="Hauser L."/>
            <person name="Kyrpides N."/>
            <person name="Mikhailova N."/>
            <person name="Richardson P.P."/>
            <person name="Janssen P.H."/>
            <person name="de Vos W.M."/>
            <person name="Smidt H."/>
        </authorList>
    </citation>
    <scope>NUCLEOTIDE SEQUENCE [LARGE SCALE GENOMIC DNA]</scope>
    <source>
        <strain evidence="11">DSM 11246 / JCM 15787 / PB90-1</strain>
    </source>
</reference>
<evidence type="ECO:0000256" key="7">
    <source>
        <dbReference type="SAM" id="MobiDB-lite"/>
    </source>
</evidence>
<keyword evidence="4" id="KW-0808">Transferase</keyword>
<dbReference type="SUPFAM" id="SSF51230">
    <property type="entry name" value="Single hybrid motif"/>
    <property type="match status" value="1"/>
</dbReference>
<comment type="subunit">
    <text evidence="3">Forms a 24-polypeptide structural core with octahedral symmetry.</text>
</comment>
<evidence type="ECO:0000256" key="4">
    <source>
        <dbReference type="ARBA" id="ARBA00022679"/>
    </source>
</evidence>
<dbReference type="InterPro" id="IPR000089">
    <property type="entry name" value="Biotin_lipoyl"/>
</dbReference>
<dbReference type="InterPro" id="IPR011053">
    <property type="entry name" value="Single_hybrid_motif"/>
</dbReference>
<name>B1ZWL7_OPITP</name>
<dbReference type="AlphaFoldDB" id="B1ZWL7"/>
<dbReference type="RefSeq" id="WP_012372879.1">
    <property type="nucleotide sequence ID" value="NC_010571.1"/>
</dbReference>
<dbReference type="CDD" id="cd06849">
    <property type="entry name" value="lipoyl_domain"/>
    <property type="match status" value="1"/>
</dbReference>
<dbReference type="eggNOG" id="COG0508">
    <property type="taxonomic scope" value="Bacteria"/>
</dbReference>
<evidence type="ECO:0000259" key="8">
    <source>
        <dbReference type="PROSITE" id="PS50968"/>
    </source>
</evidence>
<comment type="similarity">
    <text evidence="2">Belongs to the 2-oxoacid dehydrogenase family.</text>
</comment>
<dbReference type="GO" id="GO:0031405">
    <property type="term" value="F:lipoic acid binding"/>
    <property type="evidence" value="ECO:0007669"/>
    <property type="project" value="TreeGrafter"/>
</dbReference>
<dbReference type="KEGG" id="ote:Oter_0050"/>
<dbReference type="Proteomes" id="UP000007013">
    <property type="component" value="Chromosome"/>
</dbReference>
<evidence type="ECO:0000256" key="2">
    <source>
        <dbReference type="ARBA" id="ARBA00007317"/>
    </source>
</evidence>
<keyword evidence="5" id="KW-0450">Lipoyl</keyword>
<dbReference type="Gene3D" id="2.40.50.100">
    <property type="match status" value="1"/>
</dbReference>
<gene>
    <name evidence="10" type="ordered locus">Oter_0050</name>
</gene>
<keyword evidence="6" id="KW-0012">Acyltransferase</keyword>
<evidence type="ECO:0000313" key="10">
    <source>
        <dbReference type="EMBL" id="ACB73341.1"/>
    </source>
</evidence>
<dbReference type="Gene3D" id="4.10.320.10">
    <property type="entry name" value="E3-binding domain"/>
    <property type="match status" value="1"/>
</dbReference>
<feature type="domain" description="Peripheral subunit-binding (PSBD)" evidence="9">
    <location>
        <begin position="123"/>
        <end position="163"/>
    </location>
</feature>
<dbReference type="STRING" id="452637.Oter_0050"/>
<proteinExistence type="inferred from homology"/>
<keyword evidence="11" id="KW-1185">Reference proteome</keyword>
<dbReference type="InterPro" id="IPR003016">
    <property type="entry name" value="2-oxoA_DH_lipoyl-BS"/>
</dbReference>
<dbReference type="Pfam" id="PF02817">
    <property type="entry name" value="E3_binding"/>
    <property type="match status" value="1"/>
</dbReference>
<feature type="domain" description="Lipoyl-binding" evidence="8">
    <location>
        <begin position="5"/>
        <end position="80"/>
    </location>
</feature>
<dbReference type="SUPFAM" id="SSF47005">
    <property type="entry name" value="Peripheral subunit-binding domain of 2-oxo acid dehydrogenase complex"/>
    <property type="match status" value="1"/>
</dbReference>
<dbReference type="GO" id="GO:0005737">
    <property type="term" value="C:cytoplasm"/>
    <property type="evidence" value="ECO:0007669"/>
    <property type="project" value="TreeGrafter"/>
</dbReference>